<keyword evidence="4" id="KW-0378">Hydrolase</keyword>
<accession>A0ABS5L9R5</accession>
<comment type="subcellular location">
    <subcellularLocation>
        <location evidence="1">Membrane</location>
        <topology evidence="1">Multi-pass membrane protein</topology>
    </subcellularLocation>
</comment>
<feature type="transmembrane region" description="Helical" evidence="7">
    <location>
        <begin position="122"/>
        <end position="142"/>
    </location>
</feature>
<keyword evidence="3 7" id="KW-0812">Transmembrane</keyword>
<evidence type="ECO:0000256" key="7">
    <source>
        <dbReference type="SAM" id="Phobius"/>
    </source>
</evidence>
<dbReference type="Pfam" id="PF01694">
    <property type="entry name" value="Rhomboid"/>
    <property type="match status" value="1"/>
</dbReference>
<comment type="similarity">
    <text evidence="2">Belongs to the peptidase S54 family.</text>
</comment>
<sequence>MFIRTESFSSFIAKFPLTTFIIGLQILLWAFFSLPFKDAPYWFSQADGFNAAISDGQWWRLITPIFLHASFTHLLFNTLSLILFAPALEELLGKGRFALIYLGSGIAGNAATYFIQPPDYSHVGASGAIFGLFGCYLFMAFFRKSRISQANVQVLVIILALSLLTSFFSPSTNAVAHFFGLAAGFGLAAIILKKEAFAHYTPYSESKRAKPVKWDWKTILAAVLVLLALLGIIASIT</sequence>
<comment type="caution">
    <text evidence="9">The sequence shown here is derived from an EMBL/GenBank/DDBJ whole genome shotgun (WGS) entry which is preliminary data.</text>
</comment>
<gene>
    <name evidence="9" type="ORF">J9317_01450</name>
</gene>
<evidence type="ECO:0000256" key="1">
    <source>
        <dbReference type="ARBA" id="ARBA00004141"/>
    </source>
</evidence>
<evidence type="ECO:0000259" key="8">
    <source>
        <dbReference type="Pfam" id="PF01694"/>
    </source>
</evidence>
<feature type="transmembrane region" description="Helical" evidence="7">
    <location>
        <begin position="214"/>
        <end position="236"/>
    </location>
</feature>
<keyword evidence="5 7" id="KW-1133">Transmembrane helix</keyword>
<dbReference type="EMBL" id="JAGVRK010000001">
    <property type="protein sequence ID" value="MBS2967457.1"/>
    <property type="molecule type" value="Genomic_DNA"/>
</dbReference>
<keyword evidence="9" id="KW-0645">Protease</keyword>
<proteinExistence type="inferred from homology"/>
<evidence type="ECO:0000256" key="5">
    <source>
        <dbReference type="ARBA" id="ARBA00022989"/>
    </source>
</evidence>
<dbReference type="Gene3D" id="1.20.1540.10">
    <property type="entry name" value="Rhomboid-like"/>
    <property type="match status" value="1"/>
</dbReference>
<dbReference type="Proteomes" id="UP000682403">
    <property type="component" value="Unassembled WGS sequence"/>
</dbReference>
<feature type="transmembrane region" description="Helical" evidence="7">
    <location>
        <begin position="149"/>
        <end position="168"/>
    </location>
</feature>
<feature type="transmembrane region" description="Helical" evidence="7">
    <location>
        <begin position="65"/>
        <end position="85"/>
    </location>
</feature>
<feature type="transmembrane region" description="Helical" evidence="7">
    <location>
        <begin position="12"/>
        <end position="32"/>
    </location>
</feature>
<evidence type="ECO:0000313" key="10">
    <source>
        <dbReference type="Proteomes" id="UP000682403"/>
    </source>
</evidence>
<evidence type="ECO:0000256" key="2">
    <source>
        <dbReference type="ARBA" id="ARBA00009045"/>
    </source>
</evidence>
<feature type="domain" description="Peptidase S54 rhomboid" evidence="8">
    <location>
        <begin position="56"/>
        <end position="193"/>
    </location>
</feature>
<name>A0ABS5L9R5_9BACI</name>
<evidence type="ECO:0000256" key="3">
    <source>
        <dbReference type="ARBA" id="ARBA00022692"/>
    </source>
</evidence>
<keyword evidence="6 7" id="KW-0472">Membrane</keyword>
<dbReference type="InterPro" id="IPR035952">
    <property type="entry name" value="Rhomboid-like_sf"/>
</dbReference>
<evidence type="ECO:0000256" key="6">
    <source>
        <dbReference type="ARBA" id="ARBA00023136"/>
    </source>
</evidence>
<keyword evidence="10" id="KW-1185">Reference proteome</keyword>
<dbReference type="InterPro" id="IPR050925">
    <property type="entry name" value="Rhomboid_protease_S54"/>
</dbReference>
<feature type="transmembrane region" description="Helical" evidence="7">
    <location>
        <begin position="174"/>
        <end position="193"/>
    </location>
</feature>
<dbReference type="GO" id="GO:0008233">
    <property type="term" value="F:peptidase activity"/>
    <property type="evidence" value="ECO:0007669"/>
    <property type="project" value="UniProtKB-KW"/>
</dbReference>
<reference evidence="9 10" key="1">
    <citation type="submission" date="2021-04" db="EMBL/GenBank/DDBJ databases">
        <title>Metabacillus sp. strain KIGAM252 whole genome sequence.</title>
        <authorList>
            <person name="Seo M.-J."/>
            <person name="Cho E.-S."/>
            <person name="Hwang C.Y."/>
            <person name="Yoon D.J."/>
        </authorList>
    </citation>
    <scope>NUCLEOTIDE SEQUENCE [LARGE SCALE GENOMIC DNA]</scope>
    <source>
        <strain evidence="9 10">KIGAM252</strain>
    </source>
</reference>
<dbReference type="GO" id="GO:0006508">
    <property type="term" value="P:proteolysis"/>
    <property type="evidence" value="ECO:0007669"/>
    <property type="project" value="UniProtKB-KW"/>
</dbReference>
<feature type="transmembrane region" description="Helical" evidence="7">
    <location>
        <begin position="97"/>
        <end position="116"/>
    </location>
</feature>
<dbReference type="InterPro" id="IPR022764">
    <property type="entry name" value="Peptidase_S54_rhomboid_dom"/>
</dbReference>
<evidence type="ECO:0000313" key="9">
    <source>
        <dbReference type="EMBL" id="MBS2967457.1"/>
    </source>
</evidence>
<organism evidence="9 10">
    <name type="scientific">Metabacillus flavus</name>
    <dbReference type="NCBI Taxonomy" id="2823519"/>
    <lineage>
        <taxon>Bacteria</taxon>
        <taxon>Bacillati</taxon>
        <taxon>Bacillota</taxon>
        <taxon>Bacilli</taxon>
        <taxon>Bacillales</taxon>
        <taxon>Bacillaceae</taxon>
        <taxon>Metabacillus</taxon>
    </lineage>
</organism>
<protein>
    <submittedName>
        <fullName evidence="9">Rhomboid family intramembrane serine protease</fullName>
    </submittedName>
</protein>
<dbReference type="PANTHER" id="PTHR43731:SF14">
    <property type="entry name" value="PRESENILIN-ASSOCIATED RHOMBOID-LIKE PROTEIN, MITOCHONDRIAL"/>
    <property type="match status" value="1"/>
</dbReference>
<dbReference type="PANTHER" id="PTHR43731">
    <property type="entry name" value="RHOMBOID PROTEASE"/>
    <property type="match status" value="1"/>
</dbReference>
<dbReference type="SUPFAM" id="SSF144091">
    <property type="entry name" value="Rhomboid-like"/>
    <property type="match status" value="1"/>
</dbReference>
<evidence type="ECO:0000256" key="4">
    <source>
        <dbReference type="ARBA" id="ARBA00022801"/>
    </source>
</evidence>